<evidence type="ECO:0000256" key="1">
    <source>
        <dbReference type="SAM" id="Phobius"/>
    </source>
</evidence>
<sequence>MAVEKWWSTMSPQTSSRAHLPMSRVLFYAIAAVAFLYLPLAINYMWPLFSPGSPRLQDGINELINGRAYAVGADSVEDVRHADYARHRVVMGIHTTLGALALGAAMFQFSTRLRTRRPAIHRWTGRAYLALMTVSMLCAIAFLAMTMPVHHFIGRAFDLQLWGLAIGTLGSGWLGFVAILRRDVVSHRAWMGYSIALMMTAPLLRVLWIGVQPVIPQHDLLTNLGVASILLGVLAPFGAAVAFMLTNRGRGGGADIATTVAGYRMWLAVALFGSVIYTVLFSRLPESVPDAVLAYHLVPVWLAAAIAVAGIRNARVAGDGVREQRWRWLLAGVALAPVAASVTALLAAPVYTATDAVLAGGMDGAPLPITAAFALVVWQARVRRRTPAPVDQLALA</sequence>
<comment type="caution">
    <text evidence="2">The sequence shown here is derived from an EMBL/GenBank/DDBJ whole genome shotgun (WGS) entry which is preliminary data.</text>
</comment>
<reference evidence="2 3" key="1">
    <citation type="submission" date="2015-01" db="EMBL/GenBank/DDBJ databases">
        <title>Genome sequence of Mycobacterium llatzerense and Mycobacterium immunogenum recovered from brain abscess.</title>
        <authorList>
            <person name="Greninger A.L."/>
            <person name="Langelier C."/>
            <person name="Cunningham G."/>
            <person name="Chiu C.Y."/>
            <person name="Miller S."/>
        </authorList>
    </citation>
    <scope>NUCLEOTIDE SEQUENCE [LARGE SCALE GENOMIC DNA]</scope>
    <source>
        <strain evidence="2 3">CLUC14</strain>
    </source>
</reference>
<dbReference type="PATRIC" id="fig|280871.6.peg.1107"/>
<accession>A0A0D1LPU4</accession>
<dbReference type="AlphaFoldDB" id="A0A0D1LPU4"/>
<feature type="transmembrane region" description="Helical" evidence="1">
    <location>
        <begin position="128"/>
        <end position="153"/>
    </location>
</feature>
<feature type="transmembrane region" description="Helical" evidence="1">
    <location>
        <begin position="223"/>
        <end position="245"/>
    </location>
</feature>
<dbReference type="InterPro" id="IPR018750">
    <property type="entry name" value="DUF2306_membrane"/>
</dbReference>
<keyword evidence="1" id="KW-0472">Membrane</keyword>
<feature type="transmembrane region" description="Helical" evidence="1">
    <location>
        <begin position="89"/>
        <end position="107"/>
    </location>
</feature>
<organism evidence="2 3">
    <name type="scientific">Mycolicibacterium llatzerense</name>
    <dbReference type="NCBI Taxonomy" id="280871"/>
    <lineage>
        <taxon>Bacteria</taxon>
        <taxon>Bacillati</taxon>
        <taxon>Actinomycetota</taxon>
        <taxon>Actinomycetes</taxon>
        <taxon>Mycobacteriales</taxon>
        <taxon>Mycobacteriaceae</taxon>
        <taxon>Mycolicibacterium</taxon>
    </lineage>
</organism>
<feature type="transmembrane region" description="Helical" evidence="1">
    <location>
        <begin position="293"/>
        <end position="314"/>
    </location>
</feature>
<dbReference type="EMBL" id="JXST01000005">
    <property type="protein sequence ID" value="KIU18076.1"/>
    <property type="molecule type" value="Genomic_DNA"/>
</dbReference>
<protein>
    <recommendedName>
        <fullName evidence="4">DUF2306 domain-containing protein</fullName>
    </recommendedName>
</protein>
<dbReference type="Pfam" id="PF10067">
    <property type="entry name" value="DUF2306"/>
    <property type="match status" value="1"/>
</dbReference>
<feature type="transmembrane region" description="Helical" evidence="1">
    <location>
        <begin position="326"/>
        <end position="351"/>
    </location>
</feature>
<feature type="transmembrane region" description="Helical" evidence="1">
    <location>
        <begin position="265"/>
        <end position="281"/>
    </location>
</feature>
<keyword evidence="1" id="KW-1133">Transmembrane helix</keyword>
<feature type="transmembrane region" description="Helical" evidence="1">
    <location>
        <begin position="25"/>
        <end position="46"/>
    </location>
</feature>
<proteinExistence type="predicted"/>
<dbReference type="Proteomes" id="UP000032221">
    <property type="component" value="Unassembled WGS sequence"/>
</dbReference>
<feature type="transmembrane region" description="Helical" evidence="1">
    <location>
        <begin position="159"/>
        <end position="180"/>
    </location>
</feature>
<evidence type="ECO:0000313" key="3">
    <source>
        <dbReference type="Proteomes" id="UP000032221"/>
    </source>
</evidence>
<evidence type="ECO:0008006" key="4">
    <source>
        <dbReference type="Google" id="ProtNLM"/>
    </source>
</evidence>
<keyword evidence="1" id="KW-0812">Transmembrane</keyword>
<gene>
    <name evidence="2" type="ORF">TL10_05385</name>
</gene>
<keyword evidence="3" id="KW-1185">Reference proteome</keyword>
<name>A0A0D1LPU4_9MYCO</name>
<feature type="transmembrane region" description="Helical" evidence="1">
    <location>
        <begin position="357"/>
        <end position="378"/>
    </location>
</feature>
<feature type="transmembrane region" description="Helical" evidence="1">
    <location>
        <begin position="192"/>
        <end position="211"/>
    </location>
</feature>
<evidence type="ECO:0000313" key="2">
    <source>
        <dbReference type="EMBL" id="KIU18076.1"/>
    </source>
</evidence>